<keyword evidence="3 5" id="KW-0687">Ribonucleoprotein</keyword>
<dbReference type="STRING" id="1841610.A6X21_00650"/>
<dbReference type="InterPro" id="IPR022803">
    <property type="entry name" value="Ribosomal_uL5_dom_sf"/>
</dbReference>
<dbReference type="GO" id="GO:0000049">
    <property type="term" value="F:tRNA binding"/>
    <property type="evidence" value="ECO:0007669"/>
    <property type="project" value="UniProtKB-UniRule"/>
</dbReference>
<dbReference type="Gene3D" id="3.30.1440.10">
    <property type="match status" value="1"/>
</dbReference>
<dbReference type="PANTHER" id="PTHR11994">
    <property type="entry name" value="60S RIBOSOMAL PROTEIN L11-RELATED"/>
    <property type="match status" value="1"/>
</dbReference>
<gene>
    <name evidence="5" type="primary">rplE</name>
    <name evidence="9" type="ORF">A6X21_00650</name>
</gene>
<evidence type="ECO:0000259" key="7">
    <source>
        <dbReference type="Pfam" id="PF00281"/>
    </source>
</evidence>
<keyword evidence="2 5" id="KW-0689">Ribosomal protein</keyword>
<evidence type="ECO:0000313" key="9">
    <source>
        <dbReference type="EMBL" id="ODA30415.1"/>
    </source>
</evidence>
<dbReference type="GO" id="GO:0005840">
    <property type="term" value="C:ribosome"/>
    <property type="evidence" value="ECO:0007669"/>
    <property type="project" value="UniProtKB-KW"/>
</dbReference>
<keyword evidence="5" id="KW-0699">rRNA-binding</keyword>
<dbReference type="InterPro" id="IPR031310">
    <property type="entry name" value="Ribosomal_uL5_N"/>
</dbReference>
<dbReference type="AlphaFoldDB" id="A0A1C3EB01"/>
<dbReference type="EMBL" id="LYDR01000110">
    <property type="protein sequence ID" value="ODA30415.1"/>
    <property type="molecule type" value="Genomic_DNA"/>
</dbReference>
<dbReference type="RefSeq" id="WP_013108769.1">
    <property type="nucleotide sequence ID" value="NZ_LYDR01000110.1"/>
</dbReference>
<dbReference type="Pfam" id="PF00673">
    <property type="entry name" value="Ribosomal_L5_C"/>
    <property type="match status" value="1"/>
</dbReference>
<dbReference type="InterPro" id="IPR031309">
    <property type="entry name" value="Ribosomal_uL5_C"/>
</dbReference>
<comment type="subunit">
    <text evidence="5">Part of the 50S ribosomal subunit; part of the 5S rRNA/L5/L18/L25 subcomplex. Contacts the 5S rRNA and the P site tRNA. Forms a bridge to the 30S subunit in the 70S ribosome.</text>
</comment>
<dbReference type="HAMAP" id="MF_01333_B">
    <property type="entry name" value="Ribosomal_uL5_B"/>
    <property type="match status" value="1"/>
</dbReference>
<dbReference type="GO" id="GO:0003735">
    <property type="term" value="F:structural constituent of ribosome"/>
    <property type="evidence" value="ECO:0007669"/>
    <property type="project" value="InterPro"/>
</dbReference>
<proteinExistence type="inferred from homology"/>
<dbReference type="GO" id="GO:0006412">
    <property type="term" value="P:translation"/>
    <property type="evidence" value="ECO:0007669"/>
    <property type="project" value="UniProtKB-UniRule"/>
</dbReference>
<evidence type="ECO:0000256" key="6">
    <source>
        <dbReference type="RuleBase" id="RU003930"/>
    </source>
</evidence>
<dbReference type="FunFam" id="3.30.1440.10:FF:000001">
    <property type="entry name" value="50S ribosomal protein L5"/>
    <property type="match status" value="1"/>
</dbReference>
<evidence type="ECO:0000313" key="10">
    <source>
        <dbReference type="Proteomes" id="UP000094828"/>
    </source>
</evidence>
<dbReference type="PIRSF" id="PIRSF002161">
    <property type="entry name" value="Ribosomal_L5"/>
    <property type="match status" value="1"/>
</dbReference>
<dbReference type="GO" id="GO:1990904">
    <property type="term" value="C:ribonucleoprotein complex"/>
    <property type="evidence" value="ECO:0007669"/>
    <property type="project" value="UniProtKB-KW"/>
</dbReference>
<evidence type="ECO:0000256" key="3">
    <source>
        <dbReference type="ARBA" id="ARBA00023274"/>
    </source>
</evidence>
<dbReference type="InterPro" id="IPR020929">
    <property type="entry name" value="Ribosomal_uL5_CS"/>
</dbReference>
<evidence type="ECO:0000256" key="4">
    <source>
        <dbReference type="ARBA" id="ARBA00035245"/>
    </source>
</evidence>
<reference evidence="9 10" key="1">
    <citation type="submission" date="2016-05" db="EMBL/GenBank/DDBJ databases">
        <title>Genomic and physiological characterization of Planctopirus sp. isolated from fresh water lake.</title>
        <authorList>
            <person name="Subhash Y."/>
            <person name="Ramana C."/>
        </authorList>
    </citation>
    <scope>NUCLEOTIDE SEQUENCE [LARGE SCALE GENOMIC DNA]</scope>
    <source>
        <strain evidence="9 10">JC280</strain>
    </source>
</reference>
<protein>
    <recommendedName>
        <fullName evidence="4 5">Large ribosomal subunit protein uL5</fullName>
    </recommendedName>
</protein>
<keyword evidence="5" id="KW-0694">RNA-binding</keyword>
<comment type="caution">
    <text evidence="9">The sequence shown here is derived from an EMBL/GenBank/DDBJ whole genome shotgun (WGS) entry which is preliminary data.</text>
</comment>
<dbReference type="PROSITE" id="PS00358">
    <property type="entry name" value="RIBOSOMAL_L5"/>
    <property type="match status" value="1"/>
</dbReference>
<dbReference type="InterPro" id="IPR020930">
    <property type="entry name" value="Ribosomal_uL5_bac-type"/>
</dbReference>
<sequence>MARLMERYRSEILPSLKSELGRENELSLPKLTKVVVSMGLGKAIGERKRLEEAAQHLASITGQKPLITKSRKAVSGFRLREGMEIGCMVTLRGRRMYEFLDRLISLALPRVRDFRGVNPNGFDGHGNYSMGLTEQLVFPEVNPDKVNFVQGMNITMVTTARNNDEGRLLLKKLGIPFRKD</sequence>
<dbReference type="SUPFAM" id="SSF55282">
    <property type="entry name" value="RL5-like"/>
    <property type="match status" value="1"/>
</dbReference>
<dbReference type="OrthoDB" id="9806626at2"/>
<feature type="domain" description="Large ribosomal subunit protein uL5 N-terminal" evidence="7">
    <location>
        <begin position="24"/>
        <end position="80"/>
    </location>
</feature>
<organism evidence="9 10">
    <name type="scientific">Planctopirus hydrillae</name>
    <dbReference type="NCBI Taxonomy" id="1841610"/>
    <lineage>
        <taxon>Bacteria</taxon>
        <taxon>Pseudomonadati</taxon>
        <taxon>Planctomycetota</taxon>
        <taxon>Planctomycetia</taxon>
        <taxon>Planctomycetales</taxon>
        <taxon>Planctomycetaceae</taxon>
        <taxon>Planctopirus</taxon>
    </lineage>
</organism>
<evidence type="ECO:0000256" key="2">
    <source>
        <dbReference type="ARBA" id="ARBA00022980"/>
    </source>
</evidence>
<dbReference type="Pfam" id="PF00281">
    <property type="entry name" value="Ribosomal_L5"/>
    <property type="match status" value="1"/>
</dbReference>
<dbReference type="NCBIfam" id="NF000585">
    <property type="entry name" value="PRK00010.1"/>
    <property type="match status" value="1"/>
</dbReference>
<evidence type="ECO:0000259" key="8">
    <source>
        <dbReference type="Pfam" id="PF00673"/>
    </source>
</evidence>
<comment type="function">
    <text evidence="5">This is 1 of the proteins that bind and probably mediate the attachment of the 5S RNA into the large ribosomal subunit, where it forms part of the central protuberance. In the 70S ribosome it contacts protein S13 of the 30S subunit (bridge B1b), connecting the 2 subunits; this bridge is implicated in subunit movement. Contacts the P site tRNA; the 5S rRNA and some of its associated proteins might help stabilize positioning of ribosome-bound tRNAs.</text>
</comment>
<dbReference type="Proteomes" id="UP000094828">
    <property type="component" value="Unassembled WGS sequence"/>
</dbReference>
<keyword evidence="5" id="KW-0820">tRNA-binding</keyword>
<evidence type="ECO:0000256" key="1">
    <source>
        <dbReference type="ARBA" id="ARBA00008553"/>
    </source>
</evidence>
<feature type="domain" description="Large ribosomal subunit protein uL5 C-terminal" evidence="8">
    <location>
        <begin position="84"/>
        <end position="177"/>
    </location>
</feature>
<keyword evidence="10" id="KW-1185">Reference proteome</keyword>
<evidence type="ECO:0000256" key="5">
    <source>
        <dbReference type="HAMAP-Rule" id="MF_01333"/>
    </source>
</evidence>
<dbReference type="InterPro" id="IPR002132">
    <property type="entry name" value="Ribosomal_uL5"/>
</dbReference>
<dbReference type="GO" id="GO:0019843">
    <property type="term" value="F:rRNA binding"/>
    <property type="evidence" value="ECO:0007669"/>
    <property type="project" value="UniProtKB-UniRule"/>
</dbReference>
<name>A0A1C3EB01_9PLAN</name>
<comment type="similarity">
    <text evidence="1 5 6">Belongs to the universal ribosomal protein uL5 family.</text>
</comment>
<accession>A0A1C3EB01</accession>